<gene>
    <name evidence="8" type="ORF">S01H1_64416</name>
</gene>
<protein>
    <recommendedName>
        <fullName evidence="7">Type II secretion system protein GspF domain-containing protein</fullName>
    </recommendedName>
</protein>
<dbReference type="AlphaFoldDB" id="X0YYY4"/>
<dbReference type="EMBL" id="BARS01042457">
    <property type="protein sequence ID" value="GAG41691.1"/>
    <property type="molecule type" value="Genomic_DNA"/>
</dbReference>
<keyword evidence="6" id="KW-0472">Membrane</keyword>
<evidence type="ECO:0000313" key="8">
    <source>
        <dbReference type="EMBL" id="GAG41691.1"/>
    </source>
</evidence>
<evidence type="ECO:0000256" key="4">
    <source>
        <dbReference type="ARBA" id="ARBA00022692"/>
    </source>
</evidence>
<evidence type="ECO:0000256" key="6">
    <source>
        <dbReference type="ARBA" id="ARBA00023136"/>
    </source>
</evidence>
<accession>X0YYY4</accession>
<comment type="similarity">
    <text evidence="2">Belongs to the GSP F family.</text>
</comment>
<name>X0YYY4_9ZZZZ</name>
<proteinExistence type="inferred from homology"/>
<keyword evidence="3" id="KW-1003">Cell membrane</keyword>
<evidence type="ECO:0000259" key="7">
    <source>
        <dbReference type="Pfam" id="PF00482"/>
    </source>
</evidence>
<dbReference type="InterPro" id="IPR003004">
    <property type="entry name" value="GspF/PilC"/>
</dbReference>
<keyword evidence="5" id="KW-1133">Transmembrane helix</keyword>
<dbReference type="InterPro" id="IPR042094">
    <property type="entry name" value="T2SS_GspF_sf"/>
</dbReference>
<feature type="non-terminal residue" evidence="8">
    <location>
        <position position="107"/>
    </location>
</feature>
<keyword evidence="4" id="KW-0812">Transmembrane</keyword>
<comment type="subcellular location">
    <subcellularLocation>
        <location evidence="1">Cell membrane</location>
        <topology evidence="1">Multi-pass membrane protein</topology>
    </subcellularLocation>
</comment>
<reference evidence="8" key="1">
    <citation type="journal article" date="2014" name="Front. Microbiol.">
        <title>High frequency of phylogenetically diverse reductive dehalogenase-homologous genes in deep subseafloor sedimentary metagenomes.</title>
        <authorList>
            <person name="Kawai M."/>
            <person name="Futagami T."/>
            <person name="Toyoda A."/>
            <person name="Takaki Y."/>
            <person name="Nishi S."/>
            <person name="Hori S."/>
            <person name="Arai W."/>
            <person name="Tsubouchi T."/>
            <person name="Morono Y."/>
            <person name="Uchiyama I."/>
            <person name="Ito T."/>
            <person name="Fujiyama A."/>
            <person name="Inagaki F."/>
            <person name="Takami H."/>
        </authorList>
    </citation>
    <scope>NUCLEOTIDE SEQUENCE</scope>
    <source>
        <strain evidence="8">Expedition CK06-06</strain>
    </source>
</reference>
<evidence type="ECO:0000256" key="2">
    <source>
        <dbReference type="ARBA" id="ARBA00005745"/>
    </source>
</evidence>
<dbReference type="PANTHER" id="PTHR30012">
    <property type="entry name" value="GENERAL SECRETION PATHWAY PROTEIN"/>
    <property type="match status" value="1"/>
</dbReference>
<sequence length="107" mass="12320">MRFNYQARTKDGLVQVGVIEGSSKKQVISLLQKEDLYVTRLESIEAKPFYMRQMEFLGKARKKDVMMFCRQLSLMLKSGVGLVESLRALAIQTTKLSFREQILKIAD</sequence>
<feature type="domain" description="Type II secretion system protein GspF" evidence="7">
    <location>
        <begin position="68"/>
        <end position="106"/>
    </location>
</feature>
<evidence type="ECO:0000256" key="5">
    <source>
        <dbReference type="ARBA" id="ARBA00022989"/>
    </source>
</evidence>
<dbReference type="InterPro" id="IPR018076">
    <property type="entry name" value="T2SS_GspF_dom"/>
</dbReference>
<dbReference type="Pfam" id="PF00482">
    <property type="entry name" value="T2SSF"/>
    <property type="match status" value="1"/>
</dbReference>
<dbReference type="GO" id="GO:0005886">
    <property type="term" value="C:plasma membrane"/>
    <property type="evidence" value="ECO:0007669"/>
    <property type="project" value="UniProtKB-SubCell"/>
</dbReference>
<dbReference type="PANTHER" id="PTHR30012:SF0">
    <property type="entry name" value="TYPE II SECRETION SYSTEM PROTEIN F-RELATED"/>
    <property type="match status" value="1"/>
</dbReference>
<dbReference type="Gene3D" id="1.20.81.30">
    <property type="entry name" value="Type II secretion system (T2SS), domain F"/>
    <property type="match status" value="1"/>
</dbReference>
<evidence type="ECO:0000256" key="1">
    <source>
        <dbReference type="ARBA" id="ARBA00004651"/>
    </source>
</evidence>
<evidence type="ECO:0000256" key="3">
    <source>
        <dbReference type="ARBA" id="ARBA00022475"/>
    </source>
</evidence>
<organism evidence="8">
    <name type="scientific">marine sediment metagenome</name>
    <dbReference type="NCBI Taxonomy" id="412755"/>
    <lineage>
        <taxon>unclassified sequences</taxon>
        <taxon>metagenomes</taxon>
        <taxon>ecological metagenomes</taxon>
    </lineage>
</organism>
<comment type="caution">
    <text evidence="8">The sequence shown here is derived from an EMBL/GenBank/DDBJ whole genome shotgun (WGS) entry which is preliminary data.</text>
</comment>